<dbReference type="Proteomes" id="UP000574317">
    <property type="component" value="Unassembled WGS sequence"/>
</dbReference>
<evidence type="ECO:0000313" key="2">
    <source>
        <dbReference type="Proteomes" id="UP000574317"/>
    </source>
</evidence>
<keyword evidence="2" id="KW-1185">Reference proteome</keyword>
<dbReference type="AlphaFoldDB" id="A0A8H5NI82"/>
<evidence type="ECO:0000313" key="1">
    <source>
        <dbReference type="EMBL" id="KAF5567352.1"/>
    </source>
</evidence>
<reference evidence="1 2" key="1">
    <citation type="submission" date="2020-05" db="EMBL/GenBank/DDBJ databases">
        <title>Identification and distribution of gene clusters putatively required for synthesis of sphingolipid metabolism inhibitors in phylogenetically diverse species of the filamentous fungus Fusarium.</title>
        <authorList>
            <person name="Kim H.-S."/>
            <person name="Busman M."/>
            <person name="Brown D.W."/>
            <person name="Divon H."/>
            <person name="Uhlig S."/>
            <person name="Proctor R.H."/>
        </authorList>
    </citation>
    <scope>NUCLEOTIDE SEQUENCE [LARGE SCALE GENOMIC DNA]</scope>
    <source>
        <strain evidence="1 2">NRRL 25196</strain>
    </source>
</reference>
<proteinExistence type="predicted"/>
<name>A0A8H5NI82_9HYPO</name>
<protein>
    <submittedName>
        <fullName evidence="1">Uncharacterized protein</fullName>
    </submittedName>
</protein>
<comment type="caution">
    <text evidence="1">The sequence shown here is derived from an EMBL/GenBank/DDBJ whole genome shotgun (WGS) entry which is preliminary data.</text>
</comment>
<sequence length="222" mass="24473">MLAKDQGLQAWEFIDLAVKPTPELVDLSNHRPFEASQTAITALYGPKKLVRSQFSLQHHGPTPLPPELPSPNSFSLPLFVEFLDLFLVSGIFIAPPSSSHLIPRIFTSNPHIIHSYAEFSSHDSTVSMSSHRPFRLLSNACRAPPAPKWDLRKVLYWAGAQGLPSPLAAIAAEGEMNCAPNVPIPSYVLPRYIYSTSMVNFFQMRASGVAREAMDDYLVAAS</sequence>
<accession>A0A8H5NI82</accession>
<gene>
    <name evidence="1" type="ORF">FNAPI_686</name>
</gene>
<organism evidence="1 2">
    <name type="scientific">Fusarium napiforme</name>
    <dbReference type="NCBI Taxonomy" id="42672"/>
    <lineage>
        <taxon>Eukaryota</taxon>
        <taxon>Fungi</taxon>
        <taxon>Dikarya</taxon>
        <taxon>Ascomycota</taxon>
        <taxon>Pezizomycotina</taxon>
        <taxon>Sordariomycetes</taxon>
        <taxon>Hypocreomycetidae</taxon>
        <taxon>Hypocreales</taxon>
        <taxon>Nectriaceae</taxon>
        <taxon>Fusarium</taxon>
        <taxon>Fusarium fujikuroi species complex</taxon>
    </lineage>
</organism>
<dbReference type="EMBL" id="JAAOAO010000025">
    <property type="protein sequence ID" value="KAF5567352.1"/>
    <property type="molecule type" value="Genomic_DNA"/>
</dbReference>